<proteinExistence type="predicted"/>
<evidence type="ECO:0000313" key="2">
    <source>
        <dbReference type="EMBL" id="BFF93443.1"/>
    </source>
</evidence>
<dbReference type="EMBL" id="AP029264">
    <property type="protein sequence ID" value="BFF93443.1"/>
    <property type="molecule type" value="Genomic_DNA"/>
</dbReference>
<dbReference type="AlphaFoldDB" id="A0AAU9FCN3"/>
<dbReference type="Proteomes" id="UP001500889">
    <property type="component" value="Chromosome U"/>
</dbReference>
<dbReference type="InterPro" id="IPR044822">
    <property type="entry name" value="Myb_DNA-bind_4"/>
</dbReference>
<keyword evidence="3" id="KW-1185">Reference proteome</keyword>
<dbReference type="Gene3D" id="1.10.10.60">
    <property type="entry name" value="Homeodomain-like"/>
    <property type="match status" value="1"/>
</dbReference>
<protein>
    <recommendedName>
        <fullName evidence="1">Myb/SANT-like DNA-binding domain-containing protein</fullName>
    </recommendedName>
</protein>
<dbReference type="PANTHER" id="PTHR47595">
    <property type="entry name" value="HEAT SHOCK 70 KDA PROTEIN 14"/>
    <property type="match status" value="1"/>
</dbReference>
<dbReference type="PANTHER" id="PTHR47595:SF1">
    <property type="entry name" value="MYB_SANT-LIKE DNA-BINDING DOMAIN-CONTAINING PROTEIN"/>
    <property type="match status" value="1"/>
</dbReference>
<accession>A0AAU9FCN3</accession>
<name>A0AAU9FCN3_DROMD</name>
<sequence length="200" mass="23410">MSNTSMSKSYDGDDGWQWNANNTKLLVDLYEERYLRFQDPRVRKRSLWLEIVEDMEQAGYKGISADICDRKWRNMRKTYRTSKEAMLKSGRKSVAWPYYDFFEKMHQTEGRPQSSSEKNSDSDETTFNIAVADILAATSESIPSTTTADDLTVTQEQQRQLLILERSRIAAVKELSRRIDESNSIQRERNDLLREFLTKI</sequence>
<evidence type="ECO:0000259" key="1">
    <source>
        <dbReference type="Pfam" id="PF13837"/>
    </source>
</evidence>
<feature type="domain" description="Myb/SANT-like DNA-binding" evidence="1">
    <location>
        <begin position="16"/>
        <end position="106"/>
    </location>
</feature>
<reference evidence="2 3" key="1">
    <citation type="submission" date="2024-02" db="EMBL/GenBank/DDBJ databases">
        <title>A chromosome-level genome assembly of Drosophila madeirensis, a fruit fly species endemic to Madeira island.</title>
        <authorList>
            <person name="Tomihara K."/>
            <person name="Llopart A."/>
            <person name="Yamamoto D."/>
        </authorList>
    </citation>
    <scope>NUCLEOTIDE SEQUENCE [LARGE SCALE GENOMIC DNA]</scope>
    <source>
        <strain evidence="2 3">RF1</strain>
    </source>
</reference>
<organism evidence="2 3">
    <name type="scientific">Drosophila madeirensis</name>
    <name type="common">Fruit fly</name>
    <dbReference type="NCBI Taxonomy" id="30013"/>
    <lineage>
        <taxon>Eukaryota</taxon>
        <taxon>Metazoa</taxon>
        <taxon>Ecdysozoa</taxon>
        <taxon>Arthropoda</taxon>
        <taxon>Hexapoda</taxon>
        <taxon>Insecta</taxon>
        <taxon>Pterygota</taxon>
        <taxon>Neoptera</taxon>
        <taxon>Endopterygota</taxon>
        <taxon>Diptera</taxon>
        <taxon>Brachycera</taxon>
        <taxon>Muscomorpha</taxon>
        <taxon>Ephydroidea</taxon>
        <taxon>Drosophilidae</taxon>
        <taxon>Drosophila</taxon>
        <taxon>Sophophora</taxon>
    </lineage>
</organism>
<evidence type="ECO:0000313" key="3">
    <source>
        <dbReference type="Proteomes" id="UP001500889"/>
    </source>
</evidence>
<dbReference type="Pfam" id="PF13837">
    <property type="entry name" value="Myb_DNA-bind_4"/>
    <property type="match status" value="1"/>
</dbReference>
<gene>
    <name evidence="2" type="ORF">DMAD_11300</name>
</gene>